<feature type="domain" description="HTH asnC-type" evidence="4">
    <location>
        <begin position="25"/>
        <end position="75"/>
    </location>
</feature>
<dbReference type="SMART" id="SM00344">
    <property type="entry name" value="HTH_ASNC"/>
    <property type="match status" value="1"/>
</dbReference>
<evidence type="ECO:0000259" key="4">
    <source>
        <dbReference type="PROSITE" id="PS50956"/>
    </source>
</evidence>
<dbReference type="SUPFAM" id="SSF54909">
    <property type="entry name" value="Dimeric alpha+beta barrel"/>
    <property type="match status" value="1"/>
</dbReference>
<dbReference type="InterPro" id="IPR019888">
    <property type="entry name" value="Tscrpt_reg_AsnC-like"/>
</dbReference>
<protein>
    <submittedName>
        <fullName evidence="5">Transcriptional regulator</fullName>
    </submittedName>
</protein>
<comment type="caution">
    <text evidence="5">The sequence shown here is derived from an EMBL/GenBank/DDBJ whole genome shotgun (WGS) entry which is preliminary data.</text>
</comment>
<evidence type="ECO:0000313" key="6">
    <source>
        <dbReference type="Proteomes" id="UP000027644"/>
    </source>
</evidence>
<dbReference type="Pfam" id="PF01037">
    <property type="entry name" value="AsnC_trans_reg"/>
    <property type="match status" value="1"/>
</dbReference>
<dbReference type="PANTHER" id="PTHR30154">
    <property type="entry name" value="LEUCINE-RESPONSIVE REGULATORY PROTEIN"/>
    <property type="match status" value="1"/>
</dbReference>
<keyword evidence="2" id="KW-0238">DNA-binding</keyword>
<evidence type="ECO:0000256" key="1">
    <source>
        <dbReference type="ARBA" id="ARBA00023015"/>
    </source>
</evidence>
<dbReference type="GO" id="GO:0043200">
    <property type="term" value="P:response to amino acid"/>
    <property type="evidence" value="ECO:0007669"/>
    <property type="project" value="TreeGrafter"/>
</dbReference>
<dbReference type="Gene3D" id="1.10.10.10">
    <property type="entry name" value="Winged helix-like DNA-binding domain superfamily/Winged helix DNA-binding domain"/>
    <property type="match status" value="1"/>
</dbReference>
<dbReference type="InterPro" id="IPR036390">
    <property type="entry name" value="WH_DNA-bd_sf"/>
</dbReference>
<evidence type="ECO:0000313" key="5">
    <source>
        <dbReference type="EMBL" id="KEQ00544.1"/>
    </source>
</evidence>
<gene>
    <name evidence="5" type="ORF">SASC598J21_016900</name>
</gene>
<reference evidence="5 6" key="1">
    <citation type="journal article" date="2014" name="PLoS Genet.">
        <title>Hidden diversity in honey bee gut symbionts detected by single-cell genomics.</title>
        <authorList>
            <person name="Engel P."/>
            <person name="Stepanauskas R."/>
            <person name="Moran N."/>
        </authorList>
    </citation>
    <scope>NUCLEOTIDE SEQUENCE [LARGE SCALE GENOMIC DNA]</scope>
    <source>
        <strain evidence="5 6">SCGC AB-598-J21</strain>
    </source>
</reference>
<dbReference type="GO" id="GO:0005829">
    <property type="term" value="C:cytosol"/>
    <property type="evidence" value="ECO:0007669"/>
    <property type="project" value="TreeGrafter"/>
</dbReference>
<name>A0A074VZ87_9NEIS</name>
<dbReference type="Proteomes" id="UP000027644">
    <property type="component" value="Unassembled WGS sequence"/>
</dbReference>
<dbReference type="InterPro" id="IPR000485">
    <property type="entry name" value="AsnC-type_HTH_dom"/>
</dbReference>
<dbReference type="Gene3D" id="3.30.70.920">
    <property type="match status" value="1"/>
</dbReference>
<proteinExistence type="predicted"/>
<dbReference type="PANTHER" id="PTHR30154:SF55">
    <property type="entry name" value="HTH-TYPE TRANSCRIPTIONAL REGULATOR LRPB"/>
    <property type="match status" value="1"/>
</dbReference>
<accession>A0A074VZ87</accession>
<keyword evidence="1" id="KW-0805">Transcription regulation</keyword>
<dbReference type="GO" id="GO:0043565">
    <property type="term" value="F:sequence-specific DNA binding"/>
    <property type="evidence" value="ECO:0007669"/>
    <property type="project" value="InterPro"/>
</dbReference>
<dbReference type="InterPro" id="IPR019887">
    <property type="entry name" value="Tscrpt_reg_AsnC/Lrp_C"/>
</dbReference>
<keyword evidence="3" id="KW-0804">Transcription</keyword>
<organism evidence="5 6">
    <name type="scientific">Snodgrassella alvi SCGC AB-598-J21</name>
    <dbReference type="NCBI Taxonomy" id="1385367"/>
    <lineage>
        <taxon>Bacteria</taxon>
        <taxon>Pseudomonadati</taxon>
        <taxon>Pseudomonadota</taxon>
        <taxon>Betaproteobacteria</taxon>
        <taxon>Neisseriales</taxon>
        <taxon>Neisseriaceae</taxon>
        <taxon>Snodgrassella</taxon>
    </lineage>
</organism>
<dbReference type="PRINTS" id="PR00033">
    <property type="entry name" value="HTHASNC"/>
</dbReference>
<evidence type="ECO:0000256" key="2">
    <source>
        <dbReference type="ARBA" id="ARBA00023125"/>
    </source>
</evidence>
<dbReference type="InterPro" id="IPR036388">
    <property type="entry name" value="WH-like_DNA-bd_sf"/>
</dbReference>
<dbReference type="EMBL" id="AVQL01000449">
    <property type="protein sequence ID" value="KEQ00544.1"/>
    <property type="molecule type" value="Genomic_DNA"/>
</dbReference>
<dbReference type="SUPFAM" id="SSF46785">
    <property type="entry name" value="Winged helix' DNA-binding domain"/>
    <property type="match status" value="1"/>
</dbReference>
<dbReference type="InterPro" id="IPR011008">
    <property type="entry name" value="Dimeric_a/b-barrel"/>
</dbReference>
<evidence type="ECO:0000256" key="3">
    <source>
        <dbReference type="ARBA" id="ARBA00023163"/>
    </source>
</evidence>
<dbReference type="PROSITE" id="PS50956">
    <property type="entry name" value="HTH_ASNC_2"/>
    <property type="match status" value="1"/>
</dbReference>
<dbReference type="Pfam" id="PF13404">
    <property type="entry name" value="HTH_AsnC-type"/>
    <property type="match status" value="1"/>
</dbReference>
<sequence>MRLICFRQNRLMKKIYSIYFQDETMDKKDRAILDLLKNNSRLSWKEIGEKVFLSGQAVGLRVQNLFETGVIERFTLTEHLISEQFIFIYMNNSRFAEFEHLVSTFAEVQALYKITGDGCYYIHANFTAEQLEPFLQQITVYARYKVSHKLRRLI</sequence>
<dbReference type="AlphaFoldDB" id="A0A074VZ87"/>